<sequence>MANQSDKLPWPGMTRGFSFIEVLIAVLILGIGLLGVASLQVVGLQNNQGAYAQSQATTLAYQITDAMRANRQAAVAGHYNLAMGDDAPTGNSVAVQDLQDWVANVRQLLPDGQGAIRVTGGGEVRVRIRWLDDRTREDEAERRRTYEYATEI</sequence>
<gene>
    <name evidence="2" type="primary">pilV</name>
    <name evidence="2" type="ORF">RBH19_02815</name>
</gene>
<accession>A0ABU0W728</accession>
<keyword evidence="1" id="KW-1133">Transmembrane helix</keyword>
<comment type="caution">
    <text evidence="2">The sequence shown here is derived from an EMBL/GenBank/DDBJ whole genome shotgun (WGS) entry which is preliminary data.</text>
</comment>
<dbReference type="NCBIfam" id="TIGR02523">
    <property type="entry name" value="type_IV_pilV"/>
    <property type="match status" value="1"/>
</dbReference>
<keyword evidence="1" id="KW-0472">Membrane</keyword>
<dbReference type="InterPro" id="IPR045584">
    <property type="entry name" value="Pilin-like"/>
</dbReference>
<dbReference type="InterPro" id="IPR012902">
    <property type="entry name" value="N_methyl_site"/>
</dbReference>
<proteinExistence type="predicted"/>
<dbReference type="NCBIfam" id="TIGR02532">
    <property type="entry name" value="IV_pilin_GFxxxE"/>
    <property type="match status" value="1"/>
</dbReference>
<dbReference type="InterPro" id="IPR013362">
    <property type="entry name" value="Pilus_4_PilV"/>
</dbReference>
<dbReference type="Pfam" id="PF07963">
    <property type="entry name" value="N_methyl"/>
    <property type="match status" value="1"/>
</dbReference>
<name>A0ABU0W728_9GAMM</name>
<keyword evidence="1" id="KW-0812">Transmembrane</keyword>
<evidence type="ECO:0000256" key="1">
    <source>
        <dbReference type="SAM" id="Phobius"/>
    </source>
</evidence>
<dbReference type="EMBL" id="JAVDDT010000002">
    <property type="protein sequence ID" value="MDQ2068805.1"/>
    <property type="molecule type" value="Genomic_DNA"/>
</dbReference>
<feature type="transmembrane region" description="Helical" evidence="1">
    <location>
        <begin position="20"/>
        <end position="44"/>
    </location>
</feature>
<reference evidence="2 3" key="1">
    <citation type="submission" date="2023-08" db="EMBL/GenBank/DDBJ databases">
        <title>Whole-genome sequencing of halo(alkali)philic microorganisms from hypersaline lakes.</title>
        <authorList>
            <person name="Sorokin D.Y."/>
            <person name="Abbas B."/>
            <person name="Merkel A.Y."/>
        </authorList>
    </citation>
    <scope>NUCLEOTIDE SEQUENCE [LARGE SCALE GENOMIC DNA]</scope>
    <source>
        <strain evidence="2 3">AB-CW4</strain>
    </source>
</reference>
<organism evidence="2 3">
    <name type="scientific">Natronospira bacteriovora</name>
    <dbReference type="NCBI Taxonomy" id="3069753"/>
    <lineage>
        <taxon>Bacteria</taxon>
        <taxon>Pseudomonadati</taxon>
        <taxon>Pseudomonadota</taxon>
        <taxon>Gammaproteobacteria</taxon>
        <taxon>Natronospirales</taxon>
        <taxon>Natronospiraceae</taxon>
        <taxon>Natronospira</taxon>
    </lineage>
</organism>
<evidence type="ECO:0000313" key="2">
    <source>
        <dbReference type="EMBL" id="MDQ2068805.1"/>
    </source>
</evidence>
<dbReference type="SUPFAM" id="SSF54523">
    <property type="entry name" value="Pili subunits"/>
    <property type="match status" value="1"/>
</dbReference>
<evidence type="ECO:0000313" key="3">
    <source>
        <dbReference type="Proteomes" id="UP001239019"/>
    </source>
</evidence>
<dbReference type="Proteomes" id="UP001239019">
    <property type="component" value="Unassembled WGS sequence"/>
</dbReference>
<protein>
    <submittedName>
        <fullName evidence="2">Type IV pilus modification protein PilV</fullName>
    </submittedName>
</protein>
<dbReference type="RefSeq" id="WP_306727305.1">
    <property type="nucleotide sequence ID" value="NZ_JAVDDT010000002.1"/>
</dbReference>
<keyword evidence="3" id="KW-1185">Reference proteome</keyword>